<keyword evidence="4 6" id="KW-0663">Pyridoxal phosphate</keyword>
<keyword evidence="3" id="KW-0210">Decarboxylase</keyword>
<evidence type="ECO:0000256" key="3">
    <source>
        <dbReference type="ARBA" id="ARBA00022793"/>
    </source>
</evidence>
<gene>
    <name evidence="8" type="ORF">WN59_05525</name>
</gene>
<dbReference type="PANTHER" id="PTHR45677">
    <property type="entry name" value="GLUTAMATE DECARBOXYLASE-RELATED"/>
    <property type="match status" value="1"/>
</dbReference>
<protein>
    <submittedName>
        <fullName evidence="8">2,4-diaminobutyrate decarboxylase</fullName>
    </submittedName>
</protein>
<feature type="modified residue" description="N6-(pyridoxal phosphate)lysine" evidence="6">
    <location>
        <position position="313"/>
    </location>
</feature>
<dbReference type="GO" id="GO:0006520">
    <property type="term" value="P:amino acid metabolic process"/>
    <property type="evidence" value="ECO:0007669"/>
    <property type="project" value="InterPro"/>
</dbReference>
<dbReference type="RefSeq" id="WP_046513870.1">
    <property type="nucleotide sequence ID" value="NZ_LAYZ01000002.1"/>
</dbReference>
<dbReference type="InterPro" id="IPR021115">
    <property type="entry name" value="Pyridoxal-P_BS"/>
</dbReference>
<evidence type="ECO:0000256" key="7">
    <source>
        <dbReference type="RuleBase" id="RU000382"/>
    </source>
</evidence>
<proteinExistence type="inferred from homology"/>
<dbReference type="Gene3D" id="1.20.1650.10">
    <property type="entry name" value="PLP-dependent transferases"/>
    <property type="match status" value="1"/>
</dbReference>
<dbReference type="PROSITE" id="PS00392">
    <property type="entry name" value="DDC_GAD_HDC_YDC"/>
    <property type="match status" value="1"/>
</dbReference>
<keyword evidence="5 7" id="KW-0456">Lyase</keyword>
<dbReference type="PANTHER" id="PTHR45677:SF8">
    <property type="entry name" value="CYSTEINE SULFINIC ACID DECARBOXYLASE"/>
    <property type="match status" value="1"/>
</dbReference>
<dbReference type="InterPro" id="IPR002129">
    <property type="entry name" value="PyrdxlP-dep_de-COase"/>
</dbReference>
<dbReference type="Pfam" id="PF00282">
    <property type="entry name" value="Pyridoxal_deC"/>
    <property type="match status" value="1"/>
</dbReference>
<evidence type="ECO:0000256" key="6">
    <source>
        <dbReference type="PIRSR" id="PIRSR602129-50"/>
    </source>
</evidence>
<comment type="similarity">
    <text evidence="2 7">Belongs to the group II decarboxylase family.</text>
</comment>
<dbReference type="AlphaFoldDB" id="A0A0M2SLH6"/>
<dbReference type="InterPro" id="IPR015421">
    <property type="entry name" value="PyrdxlP-dep_Trfase_major"/>
</dbReference>
<dbReference type="InterPro" id="IPR015422">
    <property type="entry name" value="PyrdxlP-dep_Trfase_small"/>
</dbReference>
<organism evidence="8 9">
    <name type="scientific">Salinicoccus sediminis</name>
    <dbReference type="NCBI Taxonomy" id="1432562"/>
    <lineage>
        <taxon>Bacteria</taxon>
        <taxon>Bacillati</taxon>
        <taxon>Bacillota</taxon>
        <taxon>Bacilli</taxon>
        <taxon>Bacillales</taxon>
        <taxon>Staphylococcaceae</taxon>
        <taxon>Salinicoccus</taxon>
    </lineage>
</organism>
<keyword evidence="9" id="KW-1185">Reference proteome</keyword>
<evidence type="ECO:0000256" key="4">
    <source>
        <dbReference type="ARBA" id="ARBA00022898"/>
    </source>
</evidence>
<dbReference type="EMBL" id="LAYZ01000002">
    <property type="protein sequence ID" value="KKK35088.1"/>
    <property type="molecule type" value="Genomic_DNA"/>
</dbReference>
<dbReference type="OrthoDB" id="9803665at2"/>
<dbReference type="PRINTS" id="PR00800">
    <property type="entry name" value="YHDCRBOXLASE"/>
</dbReference>
<evidence type="ECO:0000256" key="1">
    <source>
        <dbReference type="ARBA" id="ARBA00001933"/>
    </source>
</evidence>
<dbReference type="Gene3D" id="3.40.640.10">
    <property type="entry name" value="Type I PLP-dependent aspartate aminotransferase-like (Major domain)"/>
    <property type="match status" value="1"/>
</dbReference>
<dbReference type="Proteomes" id="UP000034287">
    <property type="component" value="Unassembled WGS sequence"/>
</dbReference>
<dbReference type="SUPFAM" id="SSF53383">
    <property type="entry name" value="PLP-dependent transferases"/>
    <property type="match status" value="1"/>
</dbReference>
<evidence type="ECO:0000256" key="2">
    <source>
        <dbReference type="ARBA" id="ARBA00009533"/>
    </source>
</evidence>
<dbReference type="GO" id="GO:0005737">
    <property type="term" value="C:cytoplasm"/>
    <property type="evidence" value="ECO:0007669"/>
    <property type="project" value="TreeGrafter"/>
</dbReference>
<dbReference type="GO" id="GO:0019752">
    <property type="term" value="P:carboxylic acid metabolic process"/>
    <property type="evidence" value="ECO:0007669"/>
    <property type="project" value="InterPro"/>
</dbReference>
<evidence type="ECO:0000313" key="8">
    <source>
        <dbReference type="EMBL" id="KKK35088.1"/>
    </source>
</evidence>
<dbReference type="InterPro" id="IPR015424">
    <property type="entry name" value="PyrdxlP-dep_Trfase"/>
</dbReference>
<evidence type="ECO:0000313" key="9">
    <source>
        <dbReference type="Proteomes" id="UP000034287"/>
    </source>
</evidence>
<dbReference type="Gene3D" id="3.90.1150.10">
    <property type="entry name" value="Aspartate Aminotransferase, domain 1"/>
    <property type="match status" value="1"/>
</dbReference>
<sequence>MKAEYEKWFLNTGEKSAKAFSELMDSTINLISEELMASGQPFSGCSRHEIRNLVSEVSKIPAEGEDMDDVMEDIGDSIIRNSMNVSNPSAMAHLHCPPLIPSVAAETLIGAINQSMDSWDQSPAATYVEEEMIRFFRERIGYGEAADGVFTGGGTQSNYMGMLLARNRACSTHFNVDVHREGLPPDARKLRILCSEHAHFTVQKSSARLGLGTDAVVTVKADSRGRLSMEDAEERLKEMYLEGLIPFMVVATAGTTDFGSIDDMESISVLADAHRLWMHVDAAYGGALLFSHDYANYLEHICNADSVAVDFHKLFYQTISCGAFFVKDRDSFTLIEHHADYLNPEEDDTGGIPNLVGKSVQTSRRFDALKILMTFKMMGTDAFGDIIDHTIHLAEKTAERLYDFGFEVPRRPVINAVLFRYIPENDMSPVQIDEINLEMQNHFYRSGELIMAKTKHDGSVFLKFTMLNPLNSADRMEGHIREMKRVAAHIEQREKEEAYGYSLHS</sequence>
<comment type="caution">
    <text evidence="8">The sequence shown here is derived from an EMBL/GenBank/DDBJ whole genome shotgun (WGS) entry which is preliminary data.</text>
</comment>
<accession>A0A0M2SLH6</accession>
<dbReference type="GO" id="GO:0030170">
    <property type="term" value="F:pyridoxal phosphate binding"/>
    <property type="evidence" value="ECO:0007669"/>
    <property type="project" value="InterPro"/>
</dbReference>
<reference evidence="8 9" key="1">
    <citation type="submission" date="2015-04" db="EMBL/GenBank/DDBJ databases">
        <title>Taxonomic description and genome sequence of Salinicoccus sediminis sp. nov., a novel hyper halotolerant bacterium isolated from marine sediment.</title>
        <authorList>
            <person name="Mathan Kumar R."/>
            <person name="Kaur G."/>
            <person name="Kumar N."/>
            <person name="Kumar A."/>
            <person name="Singh N.K."/>
            <person name="Kaur N."/>
            <person name="Mayilraj S."/>
        </authorList>
    </citation>
    <scope>NUCLEOTIDE SEQUENCE [LARGE SCALE GENOMIC DNA]</scope>
    <source>
        <strain evidence="8 9">SV-16</strain>
    </source>
</reference>
<dbReference type="STRING" id="1432562.WN59_05525"/>
<name>A0A0M2SLH6_9STAP</name>
<comment type="cofactor">
    <cofactor evidence="1 6 7">
        <name>pyridoxal 5'-phosphate</name>
        <dbReference type="ChEBI" id="CHEBI:597326"/>
    </cofactor>
</comment>
<dbReference type="CDD" id="cd06450">
    <property type="entry name" value="DOPA_deC_like"/>
    <property type="match status" value="1"/>
</dbReference>
<dbReference type="GO" id="GO:0004058">
    <property type="term" value="F:aromatic-L-amino-acid decarboxylase activity"/>
    <property type="evidence" value="ECO:0007669"/>
    <property type="project" value="UniProtKB-ARBA"/>
</dbReference>
<dbReference type="PATRIC" id="fig|1432562.3.peg.1099"/>
<evidence type="ECO:0000256" key="5">
    <source>
        <dbReference type="ARBA" id="ARBA00023239"/>
    </source>
</evidence>
<dbReference type="InterPro" id="IPR010977">
    <property type="entry name" value="Aromatic_deC"/>
</dbReference>